<accession>A0AAV2H003</accession>
<dbReference type="InterPro" id="IPR003609">
    <property type="entry name" value="Pan_app"/>
</dbReference>
<dbReference type="InterPro" id="IPR013320">
    <property type="entry name" value="ConA-like_dom_sf"/>
</dbReference>
<dbReference type="GO" id="GO:0010855">
    <property type="term" value="F:adenylate cyclase inhibitor activity"/>
    <property type="evidence" value="ECO:0007669"/>
    <property type="project" value="TreeGrafter"/>
</dbReference>
<dbReference type="Gene3D" id="2.60.120.200">
    <property type="match status" value="1"/>
</dbReference>
<organism evidence="5 6">
    <name type="scientific">Lymnaea stagnalis</name>
    <name type="common">Great pond snail</name>
    <name type="synonym">Helix stagnalis</name>
    <dbReference type="NCBI Taxonomy" id="6523"/>
    <lineage>
        <taxon>Eukaryota</taxon>
        <taxon>Metazoa</taxon>
        <taxon>Spiralia</taxon>
        <taxon>Lophotrochozoa</taxon>
        <taxon>Mollusca</taxon>
        <taxon>Gastropoda</taxon>
        <taxon>Heterobranchia</taxon>
        <taxon>Euthyneura</taxon>
        <taxon>Panpulmonata</taxon>
        <taxon>Hygrophila</taxon>
        <taxon>Lymnaeoidea</taxon>
        <taxon>Lymnaeidae</taxon>
        <taxon>Lymnaea</taxon>
    </lineage>
</organism>
<dbReference type="GO" id="GO:0016020">
    <property type="term" value="C:membrane"/>
    <property type="evidence" value="ECO:0007669"/>
    <property type="project" value="InterPro"/>
</dbReference>
<dbReference type="SUPFAM" id="SSF49899">
    <property type="entry name" value="Concanavalin A-like lectins/glucanases"/>
    <property type="match status" value="1"/>
</dbReference>
<gene>
    <name evidence="5" type="ORF">GSLYS_00001177001</name>
</gene>
<dbReference type="GO" id="GO:0071277">
    <property type="term" value="P:cellular response to calcium ion"/>
    <property type="evidence" value="ECO:0007669"/>
    <property type="project" value="TreeGrafter"/>
</dbReference>
<keyword evidence="1" id="KW-0732">Signal</keyword>
<reference evidence="5 6" key="1">
    <citation type="submission" date="2024-04" db="EMBL/GenBank/DDBJ databases">
        <authorList>
            <consortium name="Genoscope - CEA"/>
            <person name="William W."/>
        </authorList>
    </citation>
    <scope>NUCLEOTIDE SEQUENCE [LARGE SCALE GENOMIC DNA]</scope>
</reference>
<dbReference type="SMART" id="SM00237">
    <property type="entry name" value="Calx_beta"/>
    <property type="match status" value="11"/>
</dbReference>
<dbReference type="FunFam" id="2.60.40.2030:FF:000017">
    <property type="entry name" value="Adhesion G protein-coupled receptor V1"/>
    <property type="match status" value="2"/>
</dbReference>
<feature type="non-terminal residue" evidence="5">
    <location>
        <position position="2016"/>
    </location>
</feature>
<evidence type="ECO:0000256" key="3">
    <source>
        <dbReference type="ARBA" id="ARBA00022837"/>
    </source>
</evidence>
<dbReference type="Pfam" id="PF13385">
    <property type="entry name" value="Laminin_G_3"/>
    <property type="match status" value="1"/>
</dbReference>
<dbReference type="InterPro" id="IPR026919">
    <property type="entry name" value="ADGRV1"/>
</dbReference>
<dbReference type="SMART" id="SM00210">
    <property type="entry name" value="TSPN"/>
    <property type="match status" value="1"/>
</dbReference>
<keyword evidence="2" id="KW-0677">Repeat</keyword>
<keyword evidence="6" id="KW-1185">Reference proteome</keyword>
<protein>
    <recommendedName>
        <fullName evidence="4">Apple domain-containing protein</fullName>
    </recommendedName>
</protein>
<dbReference type="PANTHER" id="PTHR46682:SF1">
    <property type="entry name" value="ADHESION G-PROTEIN COUPLED RECEPTOR V1"/>
    <property type="match status" value="1"/>
</dbReference>
<evidence type="ECO:0000256" key="2">
    <source>
        <dbReference type="ARBA" id="ARBA00022737"/>
    </source>
</evidence>
<feature type="non-terminal residue" evidence="5">
    <location>
        <position position="1"/>
    </location>
</feature>
<dbReference type="InterPro" id="IPR048287">
    <property type="entry name" value="TSPN-like_N"/>
</dbReference>
<dbReference type="PROSITE" id="PS50948">
    <property type="entry name" value="PAN"/>
    <property type="match status" value="1"/>
</dbReference>
<dbReference type="Proteomes" id="UP001497497">
    <property type="component" value="Unassembled WGS sequence"/>
</dbReference>
<proteinExistence type="predicted"/>
<comment type="caution">
    <text evidence="5">The sequence shown here is derived from an EMBL/GenBank/DDBJ whole genome shotgun (WGS) entry which is preliminary data.</text>
</comment>
<feature type="domain" description="Apple" evidence="4">
    <location>
        <begin position="1706"/>
        <end position="1787"/>
    </location>
</feature>
<dbReference type="GO" id="GO:0004930">
    <property type="term" value="F:G protein-coupled receptor activity"/>
    <property type="evidence" value="ECO:0007669"/>
    <property type="project" value="InterPro"/>
</dbReference>
<dbReference type="Pfam" id="PF00024">
    <property type="entry name" value="PAN_1"/>
    <property type="match status" value="1"/>
</dbReference>
<sequence>VGLLVSREGLSGMAVIRWSLSGTNVDANDVTAFQGALTLDSGKSAVILNIGIKADDIPELAEYIVVTLDSIEPSDNQRLRPGLTKITITVNANDNPGGTLQFSPKMNLTYTVNEGVDVIDVIVERTGGDLEEKSVQYSINPNGTSQFFGATNVLVLGPGKRELSSKILPKRDGIPELTETYQLVLTSAGSPVVIGERNVINITVLENDNAYGVIQFAINPSTIYTSEGLAGSLTNVTLPVKREFGTFNRISVPWRVTPSPQDDLIPPSGVLVFEPGQSIQYLVLTVVNDDIPEIDETYVAQLYSPDNGAAAGTNMVVTIVIQENDNPTLWYVTEPQILNLTLVRQGGINKEARVRCRTLDGSASSIEGDYIQIPLTDVIFAVGERQKTVQVVILDDSIPEQNETLTVQLSDVAGDMIVTRNSTATIVILANDDAYGIFNFSQPTDGKVEEGSTVFFDILRSRGNFESVRVFWELRSQVNVLLVPGVDFANTSGFVDFSSNENHKLLGITPLADGIPEPAEQFLLTLTQIVGMADGNLASLGRSGFVATVRVATSDDPFGRMAFAATSRDLQVAEDFDPGNEFTTTANFVIERRQGTQNQVKVLWEVFSAQLGGNIPTVYDLLFSGQWPINLEQAPSQVQRSFTATQVAYMSGGSGSFVTVSADDEPPLKDLSYDFSLSAWVQPIGNTDGYIVARCTSDGNTHYYSLQLIVTASMTTIQFRISTRLQVNQLLSADVPLVISDGKWHHILVAVWNITVKFYLDGKPVGSSPIVDSEQLEGPGILLVGAKPPNTELFLGYLQDVRVFLRAFDDSAVKELYSMIPTQDIRPVSGILIYNTGERSQNFTISSIQDIEEEGQEVFLVLLLDTFGGATLSSTDARTTLTVMKSDNANGLFGFAGDCSPSRILFENSTVTCTVQRLRGDDGSVTVSWTVTQRQSQSLQQASEDFENSNGSVVFLRGERNKTFELRVRDDNIPELDEAFEVRLTSVVSDDGKIGSTNTSGASIDSTRQSSQLLLIENDYPYGYLQFSDQLGVIPPQDIIIAPTTKLIQLNVSEEGGLVPLIVQRAQGTVGTIRTDWRTKDVTAFSEGKSPPDYVGGVGNILLGPGQNYAWVNITVKDNSIPEGEKQFEVELFSPTGGAVLSPGSNKVVVTIEASDGAFGIFQFADTSLNVQATEAEDDAFNTVRLGVVRLGGTIGTSRVLWEVDEDKSDGQDIINQEGNLTFLPGQTSQFIELQVRGDKIPELDEIIRVKLVSVLQGNIGDPLRTTATVTIAANNDPYGRFIIMPSFRPIRVAEIEQDINITVQRLGGQFGIVQVDFLSLTPNESYDFMPGPVNRASLNDFNSTQGTLSFGINQEVAQFKVHIIDDLIPEEDESIFVRITSTRLIQAAQLNPVPSSPRLGQSSETYGQIIISANDDANGRLQLSQPNISVEESQPIVNVSVVRTGGNFGEVSVKFRVIDGTALLDLDYIVLSRTVILPSGEANKRVAIEIIDDRVPELSEYFTIELTDDVTGGAVVGAVRSTTVTILPSDDPNGVFTFVAQGQTVVELDQPNTVNITVVRTGGTMDTVTLTWEATLNGLPASDDIFPSSGSLFFVTNEMSRLISITVLPDDISEGTENIQIRLKNVTNGGRIGDQNMFILSIPPNDSPLGTVQLASNLSLVPEDPAEGPQTAQVIRSGGVFGSLRVYYSTAVMPVVDLNTLNGGTVFGLFLAPQSGRLSQSGTEVNVSESVDPLKVCATACALESSCLSFQYQQTLVNTTCMWYTTSFTTLQLLQGTNFSYFEKDSNKVSQLMMNLAKSGDDFSVVNRMSILMQEGQASASIPLTIVNDNIPELDEQFYLQLVDVQAVNGSSSQSDAPLLGQLKQARIVITTNDNAFGVFSISNPSDPNNRIVQVQEIDKLAVDLVVERQGGSIGAVSVEWSVSTINRTATYGQDYIADGATLLFAVEQTRRVISITILDDNIPEDNEELTIVLGNAKGGATISNMNSIKIVILANDNVAGVLSFEKTSVLVNKG</sequence>
<dbReference type="InterPro" id="IPR003644">
    <property type="entry name" value="Calx_beta"/>
</dbReference>
<dbReference type="SUPFAM" id="SSF141072">
    <property type="entry name" value="CalX-like"/>
    <property type="match status" value="14"/>
</dbReference>
<dbReference type="EMBL" id="CAXITT010000011">
    <property type="protein sequence ID" value="CAL1527000.1"/>
    <property type="molecule type" value="Genomic_DNA"/>
</dbReference>
<keyword evidence="3" id="KW-0106">Calcium</keyword>
<name>A0AAV2H003_LYMST</name>
<dbReference type="InterPro" id="IPR038081">
    <property type="entry name" value="CalX-like_sf"/>
</dbReference>
<evidence type="ECO:0000313" key="5">
    <source>
        <dbReference type="EMBL" id="CAL1527000.1"/>
    </source>
</evidence>
<dbReference type="PANTHER" id="PTHR46682">
    <property type="entry name" value="ADHESION G-PROTEIN COUPLED RECEPTOR V1"/>
    <property type="match status" value="1"/>
</dbReference>
<evidence type="ECO:0000313" key="6">
    <source>
        <dbReference type="Proteomes" id="UP001497497"/>
    </source>
</evidence>
<evidence type="ECO:0000259" key="4">
    <source>
        <dbReference type="PROSITE" id="PS50948"/>
    </source>
</evidence>
<dbReference type="GO" id="GO:0005737">
    <property type="term" value="C:cytoplasm"/>
    <property type="evidence" value="ECO:0007669"/>
    <property type="project" value="TreeGrafter"/>
</dbReference>
<evidence type="ECO:0000256" key="1">
    <source>
        <dbReference type="ARBA" id="ARBA00022729"/>
    </source>
</evidence>
<dbReference type="GO" id="GO:0001965">
    <property type="term" value="F:G-protein alpha-subunit binding"/>
    <property type="evidence" value="ECO:0007669"/>
    <property type="project" value="TreeGrafter"/>
</dbReference>
<dbReference type="Gene3D" id="2.60.40.2030">
    <property type="match status" value="13"/>
</dbReference>
<dbReference type="Pfam" id="PF03160">
    <property type="entry name" value="Calx-beta"/>
    <property type="match status" value="14"/>
</dbReference>